<dbReference type="SUPFAM" id="SSF53474">
    <property type="entry name" value="alpha/beta-Hydrolases"/>
    <property type="match status" value="1"/>
</dbReference>
<evidence type="ECO:0000313" key="3">
    <source>
        <dbReference type="Proteomes" id="UP000036681"/>
    </source>
</evidence>
<keyword evidence="3" id="KW-1185">Reference proteome</keyword>
<protein>
    <submittedName>
        <fullName evidence="4">Carboxypeptidase</fullName>
    </submittedName>
</protein>
<dbReference type="PANTHER" id="PTHR11802">
    <property type="entry name" value="SERINE PROTEASE FAMILY S10 SERINE CARBOXYPEPTIDASE"/>
    <property type="match status" value="1"/>
</dbReference>
<keyword evidence="2" id="KW-0732">Signal</keyword>
<evidence type="ECO:0000256" key="1">
    <source>
        <dbReference type="ARBA" id="ARBA00009431"/>
    </source>
</evidence>
<accession>A0A0M3ISI8</accession>
<dbReference type="PANTHER" id="PTHR11802:SF418">
    <property type="entry name" value="SERINE CARBOXYPEPTIDASE CTSA-1.1"/>
    <property type="match status" value="1"/>
</dbReference>
<feature type="chain" id="PRO_5005657191" evidence="2">
    <location>
        <begin position="18"/>
        <end position="138"/>
    </location>
</feature>
<evidence type="ECO:0000313" key="4">
    <source>
        <dbReference type="WBParaSite" id="ALUE_0002171601-mRNA-1"/>
    </source>
</evidence>
<comment type="similarity">
    <text evidence="1">Belongs to the peptidase S10 family.</text>
</comment>
<dbReference type="InterPro" id="IPR029058">
    <property type="entry name" value="AB_hydrolase_fold"/>
</dbReference>
<name>A0A0M3ISI8_ASCLU</name>
<dbReference type="AlphaFoldDB" id="A0A0M3ISI8"/>
<evidence type="ECO:0000256" key="2">
    <source>
        <dbReference type="SAM" id="SignalP"/>
    </source>
</evidence>
<dbReference type="InterPro" id="IPR001563">
    <property type="entry name" value="Peptidase_S10"/>
</dbReference>
<organism evidence="3 4">
    <name type="scientific">Ascaris lumbricoides</name>
    <name type="common">Giant roundworm</name>
    <dbReference type="NCBI Taxonomy" id="6252"/>
    <lineage>
        <taxon>Eukaryota</taxon>
        <taxon>Metazoa</taxon>
        <taxon>Ecdysozoa</taxon>
        <taxon>Nematoda</taxon>
        <taxon>Chromadorea</taxon>
        <taxon>Rhabditida</taxon>
        <taxon>Spirurina</taxon>
        <taxon>Ascaridomorpha</taxon>
        <taxon>Ascaridoidea</taxon>
        <taxon>Ascarididae</taxon>
        <taxon>Ascaris</taxon>
    </lineage>
</organism>
<dbReference type="GO" id="GO:0006508">
    <property type="term" value="P:proteolysis"/>
    <property type="evidence" value="ECO:0007669"/>
    <property type="project" value="InterPro"/>
</dbReference>
<proteinExistence type="inferred from homology"/>
<dbReference type="Pfam" id="PF00450">
    <property type="entry name" value="Peptidase_S10"/>
    <property type="match status" value="1"/>
</dbReference>
<dbReference type="WBParaSite" id="ALUE_0002171601-mRNA-1">
    <property type="protein sequence ID" value="ALUE_0002171601-mRNA-1"/>
    <property type="gene ID" value="ALUE_0002171601"/>
</dbReference>
<feature type="signal peptide" evidence="2">
    <location>
        <begin position="1"/>
        <end position="17"/>
    </location>
</feature>
<sequence>MLRVTLVLFIIVGRSYSEEIDFLPGSEGVKINFKHYSGFFKVSETHFLHYWFVESQGDPAKDPLIFWFNGGPGCSSLDGLLNEMGPYNTNYDGKTLRANENAWNKMASVVYIESPAGVGYSYSTDGNVTTNDDQVDCY</sequence>
<reference evidence="4" key="1">
    <citation type="submission" date="2017-02" db="UniProtKB">
        <authorList>
            <consortium name="WormBaseParasite"/>
        </authorList>
    </citation>
    <scope>IDENTIFICATION</scope>
</reference>
<dbReference type="GO" id="GO:0004185">
    <property type="term" value="F:serine-type carboxypeptidase activity"/>
    <property type="evidence" value="ECO:0007669"/>
    <property type="project" value="InterPro"/>
</dbReference>
<dbReference type="Proteomes" id="UP000036681">
    <property type="component" value="Unplaced"/>
</dbReference>
<dbReference type="Gene3D" id="3.40.50.1820">
    <property type="entry name" value="alpha/beta hydrolase"/>
    <property type="match status" value="1"/>
</dbReference>